<sequence length="189" mass="21320">MFRIVLIVLAFEFAIGSEPERVVSEFHDELLSSMKSDAAFVERYMVLDEAVGKAFDVATITRISLGKSWREQSAEERLGFSALLRELIVATYTSRFSNFNDQSFETIEATEVRDGRWVVKTHLVKKDGGIVRLDYYFRDGLIFNVVADGVSDLSLRRADYASIIGSEGLDGLRRSIRGSIEEYRSSDAP</sequence>
<protein>
    <submittedName>
        <fullName evidence="1">Uncharacterized protein</fullName>
    </submittedName>
</protein>
<name>A0A381PWG7_9ZZZZ</name>
<proteinExistence type="predicted"/>
<accession>A0A381PWG7</accession>
<dbReference type="PANTHER" id="PTHR36573:SF1">
    <property type="entry name" value="INTERMEMBRANE PHOSPHOLIPID TRANSPORT SYSTEM BINDING PROTEIN MLAC"/>
    <property type="match status" value="1"/>
</dbReference>
<dbReference type="AlphaFoldDB" id="A0A381PWG7"/>
<dbReference type="Gene3D" id="3.10.450.710">
    <property type="entry name" value="Tgt2/MlaC"/>
    <property type="match status" value="1"/>
</dbReference>
<evidence type="ECO:0000313" key="1">
    <source>
        <dbReference type="EMBL" id="SUZ71416.1"/>
    </source>
</evidence>
<organism evidence="1">
    <name type="scientific">marine metagenome</name>
    <dbReference type="NCBI Taxonomy" id="408172"/>
    <lineage>
        <taxon>unclassified sequences</taxon>
        <taxon>metagenomes</taxon>
        <taxon>ecological metagenomes</taxon>
    </lineage>
</organism>
<dbReference type="InterPro" id="IPR008869">
    <property type="entry name" value="MlaC/ttg2D"/>
</dbReference>
<dbReference type="EMBL" id="UINC01001120">
    <property type="protein sequence ID" value="SUZ71416.1"/>
    <property type="molecule type" value="Genomic_DNA"/>
</dbReference>
<reference evidence="1" key="1">
    <citation type="submission" date="2018-05" db="EMBL/GenBank/DDBJ databases">
        <authorList>
            <person name="Lanie J.A."/>
            <person name="Ng W.-L."/>
            <person name="Kazmierczak K.M."/>
            <person name="Andrzejewski T.M."/>
            <person name="Davidsen T.M."/>
            <person name="Wayne K.J."/>
            <person name="Tettelin H."/>
            <person name="Glass J.I."/>
            <person name="Rusch D."/>
            <person name="Podicherti R."/>
            <person name="Tsui H.-C.T."/>
            <person name="Winkler M.E."/>
        </authorList>
    </citation>
    <scope>NUCLEOTIDE SEQUENCE</scope>
</reference>
<dbReference type="PANTHER" id="PTHR36573">
    <property type="entry name" value="INTERMEMBRANE PHOSPHOLIPID TRANSPORT SYSTEM BINDING PROTEIN MLAC"/>
    <property type="match status" value="1"/>
</dbReference>
<gene>
    <name evidence="1" type="ORF">METZ01_LOCUS24270</name>
</gene>
<dbReference type="InterPro" id="IPR042245">
    <property type="entry name" value="Tgt2/MlaC_sf"/>
</dbReference>
<dbReference type="Pfam" id="PF05494">
    <property type="entry name" value="MlaC"/>
    <property type="match status" value="1"/>
</dbReference>